<proteinExistence type="predicted"/>
<dbReference type="EMBL" id="SNSC02000016">
    <property type="protein sequence ID" value="TID17335.1"/>
    <property type="molecule type" value="Genomic_DNA"/>
</dbReference>
<name>A0A4Z1P007_9PEZI</name>
<dbReference type="AlphaFoldDB" id="A0A4Z1P007"/>
<accession>A0A4Z1P007</accession>
<keyword evidence="2" id="KW-1185">Reference proteome</keyword>
<organism evidence="1 2">
    <name type="scientific">Venturia nashicola</name>
    <dbReference type="NCBI Taxonomy" id="86259"/>
    <lineage>
        <taxon>Eukaryota</taxon>
        <taxon>Fungi</taxon>
        <taxon>Dikarya</taxon>
        <taxon>Ascomycota</taxon>
        <taxon>Pezizomycotina</taxon>
        <taxon>Dothideomycetes</taxon>
        <taxon>Pleosporomycetidae</taxon>
        <taxon>Venturiales</taxon>
        <taxon>Venturiaceae</taxon>
        <taxon>Venturia</taxon>
    </lineage>
</organism>
<gene>
    <name evidence="1" type="ORF">E6O75_ATG08081</name>
</gene>
<evidence type="ECO:0000313" key="2">
    <source>
        <dbReference type="Proteomes" id="UP000298493"/>
    </source>
</evidence>
<sequence>MNTDVELRSRFDVECRRSYYKEPGCRRRIKEMVALVMEDESEKKARRKAFAMKQRMLETEHLEDTRSTVVYFYAHHY</sequence>
<comment type="caution">
    <text evidence="1">The sequence shown here is derived from an EMBL/GenBank/DDBJ whole genome shotgun (WGS) entry which is preliminary data.</text>
</comment>
<protein>
    <submittedName>
        <fullName evidence="1">Uncharacterized protein</fullName>
    </submittedName>
</protein>
<evidence type="ECO:0000313" key="1">
    <source>
        <dbReference type="EMBL" id="TID17335.1"/>
    </source>
</evidence>
<reference evidence="1 2" key="1">
    <citation type="submission" date="2019-04" db="EMBL/GenBank/DDBJ databases">
        <title>High contiguity whole genome sequence and gene annotation resource for two Venturia nashicola isolates.</title>
        <authorList>
            <person name="Prokchorchik M."/>
            <person name="Won K."/>
            <person name="Lee Y."/>
            <person name="Choi E.D."/>
            <person name="Segonzac C."/>
            <person name="Sohn K.H."/>
        </authorList>
    </citation>
    <scope>NUCLEOTIDE SEQUENCE [LARGE SCALE GENOMIC DNA]</scope>
    <source>
        <strain evidence="1 2">PRI2</strain>
    </source>
</reference>
<dbReference type="Proteomes" id="UP000298493">
    <property type="component" value="Unassembled WGS sequence"/>
</dbReference>